<dbReference type="GO" id="GO:0016020">
    <property type="term" value="C:membrane"/>
    <property type="evidence" value="ECO:0007669"/>
    <property type="project" value="UniProtKB-SubCell"/>
</dbReference>
<accession>A0A8J2WFF6</accession>
<dbReference type="Gene3D" id="1.10.3730.20">
    <property type="match status" value="1"/>
</dbReference>
<evidence type="ECO:0000259" key="7">
    <source>
        <dbReference type="Pfam" id="PF00892"/>
    </source>
</evidence>
<feature type="transmembrane region" description="Helical" evidence="6">
    <location>
        <begin position="131"/>
        <end position="152"/>
    </location>
</feature>
<evidence type="ECO:0000256" key="4">
    <source>
        <dbReference type="ARBA" id="ARBA00023136"/>
    </source>
</evidence>
<feature type="transmembrane region" description="Helical" evidence="6">
    <location>
        <begin position="46"/>
        <end position="68"/>
    </location>
</feature>
<keyword evidence="4 6" id="KW-0472">Membrane</keyword>
<comment type="caution">
    <text evidence="8">The sequence shown here is derived from an EMBL/GenBank/DDBJ whole genome shotgun (WGS) entry which is preliminary data.</text>
</comment>
<dbReference type="SUPFAM" id="SSF103481">
    <property type="entry name" value="Multidrug resistance efflux transporter EmrE"/>
    <property type="match status" value="2"/>
</dbReference>
<reference evidence="8" key="1">
    <citation type="submission" date="2021-11" db="EMBL/GenBank/DDBJ databases">
        <authorList>
            <person name="Schell T."/>
        </authorList>
    </citation>
    <scope>NUCLEOTIDE SEQUENCE</scope>
    <source>
        <strain evidence="8">M5</strain>
    </source>
</reference>
<sequence>MAQRFRHTEMMELESPTESEHRLTTQENTPANNSTGKRRFTNIPHLGIIMAIASSFFFSLSSLIVKLVPDVHPVALATYRFAGILLPSIPIVIRRSEDPFPKGKRWLLLLRAFLGTTSLMSQFYALRHMPLADASVIIFSVPVFVAIFARIFLKEECGLFHVANIFLTLCGCILIARPPFLFGRMDALPLPEDGSVYDNAFWGAVAALCGTLFAANVYVVIRSLKGLHFSVIMSSFGAFAILQTFMTTWAMNELCLPACGHDRYLMVLLAIFSFAGQILLTMALQHEQAGPVAIARSADVVFAFIWQVIFLNEIPGWISLIGALLVTTSVLLTGVRKWVEGLDNHDPLRQRLWFLQR</sequence>
<feature type="transmembrane region" description="Helical" evidence="6">
    <location>
        <begin position="200"/>
        <end position="219"/>
    </location>
</feature>
<dbReference type="EMBL" id="CAKKLH010000021">
    <property type="protein sequence ID" value="CAH0099571.1"/>
    <property type="molecule type" value="Genomic_DNA"/>
</dbReference>
<feature type="region of interest" description="Disordered" evidence="5">
    <location>
        <begin position="1"/>
        <end position="38"/>
    </location>
</feature>
<gene>
    <name evidence="8" type="ORF">DGAL_LOCUS1716</name>
</gene>
<feature type="transmembrane region" description="Helical" evidence="6">
    <location>
        <begin position="317"/>
        <end position="335"/>
    </location>
</feature>
<comment type="subcellular location">
    <subcellularLocation>
        <location evidence="1">Membrane</location>
        <topology evidence="1">Multi-pass membrane protein</topology>
    </subcellularLocation>
</comment>
<dbReference type="AlphaFoldDB" id="A0A8J2WFF6"/>
<evidence type="ECO:0000256" key="2">
    <source>
        <dbReference type="ARBA" id="ARBA00022692"/>
    </source>
</evidence>
<feature type="compositionally biased region" description="Basic and acidic residues" evidence="5">
    <location>
        <begin position="1"/>
        <end position="10"/>
    </location>
</feature>
<feature type="domain" description="EamA" evidence="7">
    <location>
        <begin position="46"/>
        <end position="176"/>
    </location>
</feature>
<evidence type="ECO:0000313" key="8">
    <source>
        <dbReference type="EMBL" id="CAH0099571.1"/>
    </source>
</evidence>
<dbReference type="PANTHER" id="PTHR22911:SF6">
    <property type="entry name" value="SOLUTE CARRIER FAMILY 35 MEMBER G1"/>
    <property type="match status" value="1"/>
</dbReference>
<protein>
    <recommendedName>
        <fullName evidence="7">EamA domain-containing protein</fullName>
    </recommendedName>
</protein>
<feature type="compositionally biased region" description="Polar residues" evidence="5">
    <location>
        <begin position="25"/>
        <end position="35"/>
    </location>
</feature>
<dbReference type="OrthoDB" id="306876at2759"/>
<dbReference type="Proteomes" id="UP000789390">
    <property type="component" value="Unassembled WGS sequence"/>
</dbReference>
<evidence type="ECO:0000256" key="6">
    <source>
        <dbReference type="SAM" id="Phobius"/>
    </source>
</evidence>
<keyword evidence="9" id="KW-1185">Reference proteome</keyword>
<feature type="transmembrane region" description="Helical" evidence="6">
    <location>
        <begin position="263"/>
        <end position="281"/>
    </location>
</feature>
<feature type="transmembrane region" description="Helical" evidence="6">
    <location>
        <begin position="293"/>
        <end position="311"/>
    </location>
</feature>
<name>A0A8J2WFF6_9CRUS</name>
<feature type="transmembrane region" description="Helical" evidence="6">
    <location>
        <begin position="159"/>
        <end position="180"/>
    </location>
</feature>
<keyword evidence="2 6" id="KW-0812">Transmembrane</keyword>
<dbReference type="PANTHER" id="PTHR22911">
    <property type="entry name" value="ACYL-MALONYL CONDENSING ENZYME-RELATED"/>
    <property type="match status" value="1"/>
</dbReference>
<organism evidence="8 9">
    <name type="scientific">Daphnia galeata</name>
    <dbReference type="NCBI Taxonomy" id="27404"/>
    <lineage>
        <taxon>Eukaryota</taxon>
        <taxon>Metazoa</taxon>
        <taxon>Ecdysozoa</taxon>
        <taxon>Arthropoda</taxon>
        <taxon>Crustacea</taxon>
        <taxon>Branchiopoda</taxon>
        <taxon>Diplostraca</taxon>
        <taxon>Cladocera</taxon>
        <taxon>Anomopoda</taxon>
        <taxon>Daphniidae</taxon>
        <taxon>Daphnia</taxon>
    </lineage>
</organism>
<evidence type="ECO:0000256" key="5">
    <source>
        <dbReference type="SAM" id="MobiDB-lite"/>
    </source>
</evidence>
<evidence type="ECO:0000256" key="3">
    <source>
        <dbReference type="ARBA" id="ARBA00022989"/>
    </source>
</evidence>
<feature type="transmembrane region" description="Helical" evidence="6">
    <location>
        <begin position="105"/>
        <end position="125"/>
    </location>
</feature>
<dbReference type="Pfam" id="PF00892">
    <property type="entry name" value="EamA"/>
    <property type="match status" value="2"/>
</dbReference>
<keyword evidence="3 6" id="KW-1133">Transmembrane helix</keyword>
<proteinExistence type="predicted"/>
<feature type="domain" description="EamA" evidence="7">
    <location>
        <begin position="202"/>
        <end position="333"/>
    </location>
</feature>
<evidence type="ECO:0000313" key="9">
    <source>
        <dbReference type="Proteomes" id="UP000789390"/>
    </source>
</evidence>
<feature type="transmembrane region" description="Helical" evidence="6">
    <location>
        <begin position="74"/>
        <end position="93"/>
    </location>
</feature>
<feature type="transmembrane region" description="Helical" evidence="6">
    <location>
        <begin position="231"/>
        <end position="251"/>
    </location>
</feature>
<dbReference type="InterPro" id="IPR000620">
    <property type="entry name" value="EamA_dom"/>
</dbReference>
<dbReference type="InterPro" id="IPR037185">
    <property type="entry name" value="EmrE-like"/>
</dbReference>
<evidence type="ECO:0000256" key="1">
    <source>
        <dbReference type="ARBA" id="ARBA00004141"/>
    </source>
</evidence>